<organism evidence="11 12">
    <name type="scientific">Thermostichus vulcanus str. 'Rupite'</name>
    <dbReference type="NCBI Taxonomy" id="2813851"/>
    <lineage>
        <taxon>Bacteria</taxon>
        <taxon>Bacillati</taxon>
        <taxon>Cyanobacteriota</taxon>
        <taxon>Cyanophyceae</taxon>
        <taxon>Thermostichales</taxon>
        <taxon>Thermostichaceae</taxon>
        <taxon>Thermostichus</taxon>
    </lineage>
</organism>
<dbReference type="NCBIfam" id="TIGR01135">
    <property type="entry name" value="glmS"/>
    <property type="match status" value="1"/>
</dbReference>
<comment type="caution">
    <text evidence="11">The sequence shown here is derived from an EMBL/GenBank/DDBJ whole genome shotgun (WGS) entry which is preliminary data.</text>
</comment>
<dbReference type="PROSITE" id="PS51464">
    <property type="entry name" value="SIS"/>
    <property type="match status" value="2"/>
</dbReference>
<evidence type="ECO:0000259" key="9">
    <source>
        <dbReference type="PROSITE" id="PS51278"/>
    </source>
</evidence>
<dbReference type="InterPro" id="IPR035466">
    <property type="entry name" value="GlmS/AgaS_SIS"/>
</dbReference>
<evidence type="ECO:0000256" key="5">
    <source>
        <dbReference type="ARBA" id="ARBA00022679"/>
    </source>
</evidence>
<evidence type="ECO:0000313" key="12">
    <source>
        <dbReference type="Proteomes" id="UP000830835"/>
    </source>
</evidence>
<dbReference type="InterPro" id="IPR001347">
    <property type="entry name" value="SIS_dom"/>
</dbReference>
<dbReference type="PANTHER" id="PTHR10937">
    <property type="entry name" value="GLUCOSAMINE--FRUCTOSE-6-PHOSPHATE AMINOTRANSFERASE, ISOMERIZING"/>
    <property type="match status" value="1"/>
</dbReference>
<keyword evidence="8" id="KW-0963">Cytoplasm</keyword>
<dbReference type="EC" id="2.6.1.16" evidence="2 8"/>
<evidence type="ECO:0000256" key="6">
    <source>
        <dbReference type="ARBA" id="ARBA00022737"/>
    </source>
</evidence>
<evidence type="ECO:0000256" key="8">
    <source>
        <dbReference type="HAMAP-Rule" id="MF_00164"/>
    </source>
</evidence>
<dbReference type="SUPFAM" id="SSF53697">
    <property type="entry name" value="SIS domain"/>
    <property type="match status" value="1"/>
</dbReference>
<dbReference type="Gene3D" id="3.40.50.10490">
    <property type="entry name" value="Glucose-6-phosphate isomerase like protein, domain 1"/>
    <property type="match status" value="2"/>
</dbReference>
<dbReference type="PANTHER" id="PTHR10937:SF0">
    <property type="entry name" value="GLUTAMINE--FRUCTOSE-6-PHOSPHATE TRANSAMINASE (ISOMERIZING)"/>
    <property type="match status" value="1"/>
</dbReference>
<keyword evidence="5 8" id="KW-0808">Transferase</keyword>
<accession>A0ABT0C7V0</accession>
<feature type="active site" description="For Fru-6P isomerization activity" evidence="8">
    <location>
        <position position="610"/>
    </location>
</feature>
<evidence type="ECO:0000256" key="4">
    <source>
        <dbReference type="ARBA" id="ARBA00022576"/>
    </source>
</evidence>
<feature type="active site" description="Nucleophile; for GATase activity" evidence="8">
    <location>
        <position position="2"/>
    </location>
</feature>
<dbReference type="Gene3D" id="3.60.20.10">
    <property type="entry name" value="Glutamine Phosphoribosylpyrophosphate, subunit 1, domain 1"/>
    <property type="match status" value="1"/>
</dbReference>
<comment type="subunit">
    <text evidence="8">Homodimer.</text>
</comment>
<keyword evidence="6" id="KW-0677">Repeat</keyword>
<dbReference type="EMBL" id="JAFIRA010000001">
    <property type="protein sequence ID" value="MCJ2541450.1"/>
    <property type="molecule type" value="Genomic_DNA"/>
</dbReference>
<dbReference type="CDD" id="cd00714">
    <property type="entry name" value="GFAT"/>
    <property type="match status" value="1"/>
</dbReference>
<feature type="domain" description="SIS" evidence="10">
    <location>
        <begin position="464"/>
        <end position="605"/>
    </location>
</feature>
<dbReference type="PROSITE" id="PS51278">
    <property type="entry name" value="GATASE_TYPE_2"/>
    <property type="match status" value="1"/>
</dbReference>
<dbReference type="InterPro" id="IPR047084">
    <property type="entry name" value="GFAT_N"/>
</dbReference>
<evidence type="ECO:0000313" key="11">
    <source>
        <dbReference type="EMBL" id="MCJ2541450.1"/>
    </source>
</evidence>
<dbReference type="InterPro" id="IPR005855">
    <property type="entry name" value="GFAT"/>
</dbReference>
<evidence type="ECO:0000259" key="10">
    <source>
        <dbReference type="PROSITE" id="PS51464"/>
    </source>
</evidence>
<dbReference type="NCBIfam" id="NF001484">
    <property type="entry name" value="PRK00331.1"/>
    <property type="match status" value="1"/>
</dbReference>
<feature type="domain" description="Glutamine amidotransferase type-2" evidence="9">
    <location>
        <begin position="2"/>
        <end position="222"/>
    </location>
</feature>
<keyword evidence="7" id="KW-0315">Glutamine amidotransferase</keyword>
<proteinExistence type="inferred from homology"/>
<evidence type="ECO:0000256" key="7">
    <source>
        <dbReference type="ARBA" id="ARBA00022962"/>
    </source>
</evidence>
<gene>
    <name evidence="8 11" type="primary">glmS</name>
    <name evidence="11" type="ORF">JX360_00775</name>
</gene>
<dbReference type="InterPro" id="IPR035490">
    <property type="entry name" value="GlmS/FrlB_SIS"/>
</dbReference>
<dbReference type="Pfam" id="PF13522">
    <property type="entry name" value="GATase_6"/>
    <property type="match status" value="1"/>
</dbReference>
<keyword evidence="4 8" id="KW-0032">Aminotransferase</keyword>
<dbReference type="InterPro" id="IPR046348">
    <property type="entry name" value="SIS_dom_sf"/>
</dbReference>
<feature type="domain" description="SIS" evidence="10">
    <location>
        <begin position="291"/>
        <end position="431"/>
    </location>
</feature>
<comment type="function">
    <text evidence="8">Catalyzes the first step in hexosamine metabolism, converting fructose-6P into glucosamine-6P using glutamine as a nitrogen source.</text>
</comment>
<comment type="catalytic activity">
    <reaction evidence="1 8">
        <text>D-fructose 6-phosphate + L-glutamine = D-glucosamine 6-phosphate + L-glutamate</text>
        <dbReference type="Rhea" id="RHEA:13237"/>
        <dbReference type="ChEBI" id="CHEBI:29985"/>
        <dbReference type="ChEBI" id="CHEBI:58359"/>
        <dbReference type="ChEBI" id="CHEBI:58725"/>
        <dbReference type="ChEBI" id="CHEBI:61527"/>
        <dbReference type="EC" id="2.6.1.16"/>
    </reaction>
</comment>
<dbReference type="SUPFAM" id="SSF56235">
    <property type="entry name" value="N-terminal nucleophile aminohydrolases (Ntn hydrolases)"/>
    <property type="match status" value="1"/>
</dbReference>
<evidence type="ECO:0000256" key="2">
    <source>
        <dbReference type="ARBA" id="ARBA00012916"/>
    </source>
</evidence>
<evidence type="ECO:0000256" key="3">
    <source>
        <dbReference type="ARBA" id="ARBA00016090"/>
    </source>
</evidence>
<dbReference type="InterPro" id="IPR029055">
    <property type="entry name" value="Ntn_hydrolases_N"/>
</dbReference>
<dbReference type="HAMAP" id="MF_00164">
    <property type="entry name" value="GlmS"/>
    <property type="match status" value="1"/>
</dbReference>
<dbReference type="Proteomes" id="UP000830835">
    <property type="component" value="Unassembled WGS sequence"/>
</dbReference>
<protein>
    <recommendedName>
        <fullName evidence="3 8">Glutamine--fructose-6-phosphate aminotransferase [isomerizing]</fullName>
        <ecNumber evidence="2 8">2.6.1.16</ecNumber>
    </recommendedName>
    <alternativeName>
        <fullName evidence="8">D-fructose-6-phosphate amidotransferase</fullName>
    </alternativeName>
    <alternativeName>
        <fullName evidence="8">GFAT</fullName>
    </alternativeName>
    <alternativeName>
        <fullName evidence="8">Glucosamine-6-phosphate synthase</fullName>
    </alternativeName>
    <alternativeName>
        <fullName evidence="8">Hexosephosphate aminotransferase</fullName>
    </alternativeName>
    <alternativeName>
        <fullName evidence="8">L-glutamine--D-fructose-6-phosphate amidotransferase</fullName>
    </alternativeName>
</protein>
<evidence type="ECO:0000256" key="1">
    <source>
        <dbReference type="ARBA" id="ARBA00001031"/>
    </source>
</evidence>
<dbReference type="CDD" id="cd05008">
    <property type="entry name" value="SIS_GlmS_GlmD_1"/>
    <property type="match status" value="1"/>
</dbReference>
<dbReference type="GO" id="GO:0004360">
    <property type="term" value="F:glutamine-fructose-6-phosphate transaminase (isomerizing) activity"/>
    <property type="evidence" value="ECO:0007669"/>
    <property type="project" value="UniProtKB-EC"/>
</dbReference>
<name>A0ABT0C7V0_THEVL</name>
<dbReference type="InterPro" id="IPR017932">
    <property type="entry name" value="GATase_2_dom"/>
</dbReference>
<sequence>MCGIVGYVGFQWAAPILLEGLRTLEYRGYDSAGIATVDAEQGLKIARSTGKLHNLLVKLTADMPTAKLGIGHTRWATHGGVTEENAHPHCDERGRIVVIQNGIVENYLELKEYLLERGIRFRSQTDTEVIAHLLGLYTEELGSFEAAFGQVMGKLRGGNAVVAVDRDSPDRLIAARLGNAGAVVVGEGEGENFVASDLPAIVRHTRKVVFLEDGEMAILTESSVRYQRITGEELRKSSTTVAWDPISAAKGGYKHFMQKEIFEQPRTTTDTLRGRVDIEHGRVTLEGLALSEEQLAQIEQIHAVACGTAWHACLVLKYFVESLARTPVEVDYASEFRYRSPVLRPNSLLLALTQSGETVDTLAAMAEARQQGIPTLGILNAIGSQASRLADGGVIYIHAGPEIAVASTKVFTGMLMAGYLLALQIAQAKGILTPAQMQTHLQSLIELPGKISLLLKDTSLYDHLAEQYHHVTDMLFLGRWVNAPIALEGALKMKEISYIHAEGYPAGEMKHGPIALIDERMPVVCIATRDPVYEKMLSNIEQVRARGGRVIALINPEDTQIREKADHIIEVPSTTPLLSSILNTIPLQLFSYAMALRRGADVDQPRNLAKSVTVE</sequence>
<comment type="subcellular location">
    <subcellularLocation>
        <location evidence="8">Cytoplasm</location>
    </subcellularLocation>
</comment>
<dbReference type="CDD" id="cd05009">
    <property type="entry name" value="SIS_GlmS_GlmD_2"/>
    <property type="match status" value="1"/>
</dbReference>
<dbReference type="Pfam" id="PF01380">
    <property type="entry name" value="SIS"/>
    <property type="match status" value="2"/>
</dbReference>
<feature type="initiator methionine" description="Removed" evidence="8">
    <location>
        <position position="1"/>
    </location>
</feature>
<reference evidence="11" key="1">
    <citation type="submission" date="2021-02" db="EMBL/GenBank/DDBJ databases">
        <title>The CRISPR/cas machinery reduction and long-range gene transfer in the hot spring cyanobacterium Synechococcus.</title>
        <authorList>
            <person name="Dvorak P."/>
            <person name="Jahodarova E."/>
            <person name="Hasler P."/>
            <person name="Poulickova A."/>
        </authorList>
    </citation>
    <scope>NUCLEOTIDE SEQUENCE</scope>
    <source>
        <strain evidence="11">Rupite</strain>
    </source>
</reference>
<keyword evidence="12" id="KW-1185">Reference proteome</keyword>
<dbReference type="RefSeq" id="WP_244348446.1">
    <property type="nucleotide sequence ID" value="NZ_JAFIRA010000001.1"/>
</dbReference>